<protein>
    <submittedName>
        <fullName evidence="1">Uncharacterized protein</fullName>
    </submittedName>
</protein>
<dbReference type="Proteomes" id="UP000006180">
    <property type="component" value="Chromosome"/>
</dbReference>
<gene>
    <name evidence="1" type="ORF">USDA257_c27250</name>
</gene>
<dbReference type="PATRIC" id="fig|1185652.3.peg.2822"/>
<dbReference type="AlphaFoldDB" id="I3X5Z2"/>
<dbReference type="EMBL" id="CP003563">
    <property type="protein sequence ID" value="AFL51298.1"/>
    <property type="molecule type" value="Genomic_DNA"/>
</dbReference>
<dbReference type="KEGG" id="sfd:USDA257_c27250"/>
<proteinExistence type="predicted"/>
<reference evidence="1 2" key="1">
    <citation type="journal article" date="2012" name="J. Bacteriol.">
        <title>Complete genome sequence of the broad-host-range strain Sinorhizobium fredii USDA257.</title>
        <authorList>
            <person name="Schuldes J."/>
            <person name="Rodriguez Orbegoso M."/>
            <person name="Schmeisser C."/>
            <person name="Krishnan H.B."/>
            <person name="Daniel R."/>
            <person name="Streit W.R."/>
        </authorList>
    </citation>
    <scope>NUCLEOTIDE SEQUENCE [LARGE SCALE GENOMIC DNA]</scope>
    <source>
        <strain evidence="1 2">USDA 257</strain>
    </source>
</reference>
<dbReference type="HOGENOM" id="CLU_3222109_0_0_5"/>
<sequence length="44" mass="4585">MEKFLSGVAAALVSGTSLYAADIYQPPAEVPYVEQPAEVVQTSG</sequence>
<dbReference type="STRING" id="1185652.USDA257_c27250"/>
<dbReference type="eggNOG" id="COG3637">
    <property type="taxonomic scope" value="Bacteria"/>
</dbReference>
<evidence type="ECO:0000313" key="2">
    <source>
        <dbReference type="Proteomes" id="UP000006180"/>
    </source>
</evidence>
<accession>I3X5Z2</accession>
<evidence type="ECO:0000313" key="1">
    <source>
        <dbReference type="EMBL" id="AFL51298.1"/>
    </source>
</evidence>
<dbReference type="RefSeq" id="WP_014763461.1">
    <property type="nucleotide sequence ID" value="NC_018000.1"/>
</dbReference>
<name>I3X5Z2_SINF2</name>
<organism evidence="1 2">
    <name type="scientific">Sinorhizobium fredii (strain USDA 257)</name>
    <dbReference type="NCBI Taxonomy" id="1185652"/>
    <lineage>
        <taxon>Bacteria</taxon>
        <taxon>Pseudomonadati</taxon>
        <taxon>Pseudomonadota</taxon>
        <taxon>Alphaproteobacteria</taxon>
        <taxon>Hyphomicrobiales</taxon>
        <taxon>Rhizobiaceae</taxon>
        <taxon>Sinorhizobium/Ensifer group</taxon>
        <taxon>Sinorhizobium</taxon>
    </lineage>
</organism>